<name>R6JUL2_9FIRM</name>
<dbReference type="EMBL" id="CBDY010000162">
    <property type="protein sequence ID" value="CDB62484.1"/>
    <property type="molecule type" value="Genomic_DNA"/>
</dbReference>
<protein>
    <submittedName>
        <fullName evidence="1">Uncharacterized protein</fullName>
    </submittedName>
</protein>
<evidence type="ECO:0000313" key="1">
    <source>
        <dbReference type="EMBL" id="CDB62484.1"/>
    </source>
</evidence>
<proteinExistence type="predicted"/>
<dbReference type="Proteomes" id="UP000018009">
    <property type="component" value="Unassembled WGS sequence"/>
</dbReference>
<evidence type="ECO:0000313" key="2">
    <source>
        <dbReference type="Proteomes" id="UP000018009"/>
    </source>
</evidence>
<sequence length="501" mass="52423">MLPVVFPDLYHLVRCIVGVLRAFLHASVPRLAVEDTVSHVVIFEHIVIPALAVLILGCGQELAVIIVCEGSFRFYDLEVIDTVLVMLVDMLVAVREQVIVPALMLSVMLIIPGVCIEAFDCVLRHDEPAVIIGVIIPADNPFTLIAPVDHGYNLVPGIVGVVGIHPVGAVDFRHAVDGIIYIGGDGAGSVCHLCQVVILIVFITDTLPIRIGDALQLVTSVIGIGGDLTGAGVVGIHPVGAVDFRHTVDGIIYIGGGLTGAGGHLGNPSKPVIFITAVTASVHHGDTPAQDIIAINHTFIYGIAVPVLIGFFHQAVEDIVIIGYLVPAIAYVGGQAPPDVISHPLGPPGRVMDAGHVAFQVIGIGSGALHGIRHGGHIPHHIIGVGSGQLTRHGHTHQVIQDIIAEPGHQAIGCLHTQGIPMRIVCVCFCKPHAVRHTGDTASRVIGGHDSLLQRVLKSYLTVVLVIRVFIDVSLGVGQCGPVIVAIVAQAGSAVPWLGNG</sequence>
<accession>R6JUL2</accession>
<organism evidence="1 2">
    <name type="scientific">[Clostridium] clostridioforme CAG:132</name>
    <dbReference type="NCBI Taxonomy" id="1263065"/>
    <lineage>
        <taxon>Bacteria</taxon>
        <taxon>Bacillati</taxon>
        <taxon>Bacillota</taxon>
        <taxon>Clostridia</taxon>
        <taxon>Lachnospirales</taxon>
        <taxon>Lachnospiraceae</taxon>
        <taxon>Enterocloster</taxon>
    </lineage>
</organism>
<gene>
    <name evidence="1" type="ORF">BN486_02529</name>
</gene>
<comment type="caution">
    <text evidence="1">The sequence shown here is derived from an EMBL/GenBank/DDBJ whole genome shotgun (WGS) entry which is preliminary data.</text>
</comment>
<reference evidence="1" key="1">
    <citation type="submission" date="2012-11" db="EMBL/GenBank/DDBJ databases">
        <title>Dependencies among metagenomic species, viruses, plasmids and units of genetic variation.</title>
        <authorList>
            <person name="Nielsen H.B."/>
            <person name="Almeida M."/>
            <person name="Juncker A.S."/>
            <person name="Rasmussen S."/>
            <person name="Li J."/>
            <person name="Sunagawa S."/>
            <person name="Plichta D."/>
            <person name="Gautier L."/>
            <person name="Le Chatelier E."/>
            <person name="Peletier E."/>
            <person name="Bonde I."/>
            <person name="Nielsen T."/>
            <person name="Manichanh C."/>
            <person name="Arumugam M."/>
            <person name="Batto J."/>
            <person name="Santos M.B.Q.D."/>
            <person name="Blom N."/>
            <person name="Borruel N."/>
            <person name="Burgdorf K.S."/>
            <person name="Boumezbeur F."/>
            <person name="Casellas F."/>
            <person name="Dore J."/>
            <person name="Guarner F."/>
            <person name="Hansen T."/>
            <person name="Hildebrand F."/>
            <person name="Kaas R.S."/>
            <person name="Kennedy S."/>
            <person name="Kristiansen K."/>
            <person name="Kultima J.R."/>
            <person name="Leonard P."/>
            <person name="Levenez F."/>
            <person name="Lund O."/>
            <person name="Moumen B."/>
            <person name="Le Paslier D."/>
            <person name="Pons N."/>
            <person name="Pedersen O."/>
            <person name="Prifti E."/>
            <person name="Qin J."/>
            <person name="Raes J."/>
            <person name="Tap J."/>
            <person name="Tims S."/>
            <person name="Ussery D.W."/>
            <person name="Yamada T."/>
            <person name="MetaHit consortium"/>
            <person name="Renault P."/>
            <person name="Sicheritz-Ponten T."/>
            <person name="Bork P."/>
            <person name="Wang J."/>
            <person name="Brunak S."/>
            <person name="Ehrlich S.D."/>
        </authorList>
    </citation>
    <scope>NUCLEOTIDE SEQUENCE [LARGE SCALE GENOMIC DNA]</scope>
</reference>
<dbReference type="AlphaFoldDB" id="R6JUL2"/>